<comment type="caution">
    <text evidence="1">The sequence shown here is derived from an EMBL/GenBank/DDBJ whole genome shotgun (WGS) entry which is preliminary data.</text>
</comment>
<dbReference type="OrthoDB" id="4770905at2759"/>
<keyword evidence="2" id="KW-1185">Reference proteome</keyword>
<dbReference type="Proteomes" id="UP000582016">
    <property type="component" value="Unassembled WGS sequence"/>
</dbReference>
<protein>
    <submittedName>
        <fullName evidence="1">Uncharacterized protein</fullName>
    </submittedName>
</protein>
<dbReference type="EMBL" id="JAAOAQ010000161">
    <property type="protein sequence ID" value="KAF5563898.1"/>
    <property type="molecule type" value="Genomic_DNA"/>
</dbReference>
<evidence type="ECO:0000313" key="2">
    <source>
        <dbReference type="Proteomes" id="UP000582016"/>
    </source>
</evidence>
<organism evidence="1 2">
    <name type="scientific">Fusarium phyllophilum</name>
    <dbReference type="NCBI Taxonomy" id="47803"/>
    <lineage>
        <taxon>Eukaryota</taxon>
        <taxon>Fungi</taxon>
        <taxon>Dikarya</taxon>
        <taxon>Ascomycota</taxon>
        <taxon>Pezizomycotina</taxon>
        <taxon>Sordariomycetes</taxon>
        <taxon>Hypocreomycetidae</taxon>
        <taxon>Hypocreales</taxon>
        <taxon>Nectriaceae</taxon>
        <taxon>Fusarium</taxon>
        <taxon>Fusarium fujikuroi species complex</taxon>
    </lineage>
</organism>
<evidence type="ECO:0000313" key="1">
    <source>
        <dbReference type="EMBL" id="KAF5563898.1"/>
    </source>
</evidence>
<accession>A0A8H5K0T1</accession>
<dbReference type="AlphaFoldDB" id="A0A8H5K0T1"/>
<sequence>MAIPYPEGEVFFMRSVLRNKDPAHYQANNPAHFYSHFMVETQILEPVTITSALPTPSLLAVVGTPTMETGSSCPLATALVRQISEDALSIIFARMGIGSRTMRKEMLRRCLQAWFMTMPMPTKEERWVWIDLQVSFTQNRVVDIWRGGSSFLGHETSTTSGLGVWREHAIGFDITRLTELLSCPRQFRKVNPYEAKFIKLVHRDNIRTVPVRDSHNDAYDFSWLTIAQAHSGLNIEWGKGEKGSWFEDFFKNAITFGLGFVPGVGPLLSIAFSLVWTAVINPDRFMYELSLWAPSVKIPELFEDDVRKNSTKIRALTHESFWNMGPAEALAEVKRLEEEERKQQKVSGEVKSYFQLAHEVLRVDEAKYDKEAGADEEPGEVLVEVPPREGPTYGQVAGDKK</sequence>
<name>A0A8H5K0T1_9HYPO</name>
<gene>
    <name evidence="1" type="ORF">FPHYL_4925</name>
</gene>
<reference evidence="1 2" key="1">
    <citation type="submission" date="2020-05" db="EMBL/GenBank/DDBJ databases">
        <title>Identification and distribution of gene clusters putatively required for synthesis of sphingolipid metabolism inhibitors in phylogenetically diverse species of the filamentous fungus Fusarium.</title>
        <authorList>
            <person name="Kim H.-S."/>
            <person name="Busman M."/>
            <person name="Brown D.W."/>
            <person name="Divon H."/>
            <person name="Uhlig S."/>
            <person name="Proctor R.H."/>
        </authorList>
    </citation>
    <scope>NUCLEOTIDE SEQUENCE [LARGE SCALE GENOMIC DNA]</scope>
    <source>
        <strain evidence="1 2">NRRL 13617</strain>
    </source>
</reference>
<proteinExistence type="predicted"/>